<gene>
    <name evidence="2" type="ORF">HHK36_017560</name>
</gene>
<proteinExistence type="inferred from homology"/>
<dbReference type="AlphaFoldDB" id="A0A835DFU4"/>
<dbReference type="InterPro" id="IPR007573">
    <property type="entry name" value="QWRF"/>
</dbReference>
<dbReference type="Proteomes" id="UP000655225">
    <property type="component" value="Unassembled WGS sequence"/>
</dbReference>
<reference evidence="2 3" key="1">
    <citation type="submission" date="2020-04" db="EMBL/GenBank/DDBJ databases">
        <title>Plant Genome Project.</title>
        <authorList>
            <person name="Zhang R.-G."/>
        </authorList>
    </citation>
    <scope>NUCLEOTIDE SEQUENCE [LARGE SCALE GENOMIC DNA]</scope>
    <source>
        <strain evidence="2">YNK0</strain>
        <tissue evidence="2">Leaf</tissue>
    </source>
</reference>
<name>A0A835DFU4_TETSI</name>
<organism evidence="2 3">
    <name type="scientific">Tetracentron sinense</name>
    <name type="common">Spur-leaf</name>
    <dbReference type="NCBI Taxonomy" id="13715"/>
    <lineage>
        <taxon>Eukaryota</taxon>
        <taxon>Viridiplantae</taxon>
        <taxon>Streptophyta</taxon>
        <taxon>Embryophyta</taxon>
        <taxon>Tracheophyta</taxon>
        <taxon>Spermatophyta</taxon>
        <taxon>Magnoliopsida</taxon>
        <taxon>Trochodendrales</taxon>
        <taxon>Trochodendraceae</taxon>
        <taxon>Tetracentron</taxon>
    </lineage>
</organism>
<dbReference type="GO" id="GO:0005880">
    <property type="term" value="C:nuclear microtubule"/>
    <property type="evidence" value="ECO:0007669"/>
    <property type="project" value="TreeGrafter"/>
</dbReference>
<protein>
    <submittedName>
        <fullName evidence="2">Uncharacterized protein</fullName>
    </submittedName>
</protein>
<keyword evidence="3" id="KW-1185">Reference proteome</keyword>
<comment type="caution">
    <text evidence="2">The sequence shown here is derived from an EMBL/GenBank/DDBJ whole genome shotgun (WGS) entry which is preliminary data.</text>
</comment>
<comment type="similarity">
    <text evidence="1">Belongs to the QWRF family.</text>
</comment>
<dbReference type="OMA" id="MAPSICL"/>
<evidence type="ECO:0000313" key="3">
    <source>
        <dbReference type="Proteomes" id="UP000655225"/>
    </source>
</evidence>
<dbReference type="GO" id="GO:0005737">
    <property type="term" value="C:cytoplasm"/>
    <property type="evidence" value="ECO:0007669"/>
    <property type="project" value="TreeGrafter"/>
</dbReference>
<evidence type="ECO:0000256" key="1">
    <source>
        <dbReference type="ARBA" id="ARBA00010016"/>
    </source>
</evidence>
<dbReference type="Pfam" id="PF04484">
    <property type="entry name" value="QWRF"/>
    <property type="match status" value="1"/>
</dbReference>
<dbReference type="GO" id="GO:0008017">
    <property type="term" value="F:microtubule binding"/>
    <property type="evidence" value="ECO:0007669"/>
    <property type="project" value="TreeGrafter"/>
</dbReference>
<dbReference type="GO" id="GO:0051225">
    <property type="term" value="P:spindle assembly"/>
    <property type="evidence" value="ECO:0007669"/>
    <property type="project" value="TreeGrafter"/>
</dbReference>
<dbReference type="EMBL" id="JABCRI010000011">
    <property type="protein sequence ID" value="KAF8398629.1"/>
    <property type="molecule type" value="Genomic_DNA"/>
</dbReference>
<dbReference type="PANTHER" id="PTHR31807:SF6">
    <property type="entry name" value="PROTEIN ENDOSPERM DEFECTIVE 1-RELATED"/>
    <property type="match status" value="1"/>
</dbReference>
<dbReference type="PANTHER" id="PTHR31807">
    <property type="entry name" value="AUGMIN FAMILY MEMBER"/>
    <property type="match status" value="1"/>
</dbReference>
<dbReference type="OrthoDB" id="1924320at2759"/>
<sequence length="152" mass="16787">MASLIEFHPSFNNGNPSYYHKQMPYLDEWSALEEDYSSSLSGATKALQDASLRLPVVGNVRADILEVGEALNSASNVMGMMSYIGSFLPKAQETGILISELARVVGEERVLIEECGYLLSKTHMLQVDECSLRGHLIQLNRSSYCQPKEGQA</sequence>
<accession>A0A835DFU4</accession>
<evidence type="ECO:0000313" key="2">
    <source>
        <dbReference type="EMBL" id="KAF8398629.1"/>
    </source>
</evidence>